<name>A0AAF0V4C2_SOLVR</name>
<sequence length="68" mass="7770">MLFRIYNKVEGVIKVLKDLKNEFSTLTQMVMSYLVSIKHLETQLGQIAAHLNPRQKGTLPSDTIPNQE</sequence>
<dbReference type="EMBL" id="CP133623">
    <property type="protein sequence ID" value="WMV58285.1"/>
    <property type="molecule type" value="Genomic_DNA"/>
</dbReference>
<dbReference type="Proteomes" id="UP001234989">
    <property type="component" value="Chromosome 12"/>
</dbReference>
<proteinExistence type="predicted"/>
<gene>
    <name evidence="1" type="ORF">MTR67_051670</name>
</gene>
<protein>
    <submittedName>
        <fullName evidence="1">Uncharacterized protein</fullName>
    </submittedName>
</protein>
<reference evidence="1" key="1">
    <citation type="submission" date="2023-08" db="EMBL/GenBank/DDBJ databases">
        <title>A de novo genome assembly of Solanum verrucosum Schlechtendal, a Mexican diploid species geographically isolated from the other diploid A-genome species in potato relatives.</title>
        <authorList>
            <person name="Hosaka K."/>
        </authorList>
    </citation>
    <scope>NUCLEOTIDE SEQUENCE</scope>
    <source>
        <tissue evidence="1">Young leaves</tissue>
    </source>
</reference>
<evidence type="ECO:0000313" key="2">
    <source>
        <dbReference type="Proteomes" id="UP001234989"/>
    </source>
</evidence>
<keyword evidence="2" id="KW-1185">Reference proteome</keyword>
<organism evidence="1 2">
    <name type="scientific">Solanum verrucosum</name>
    <dbReference type="NCBI Taxonomy" id="315347"/>
    <lineage>
        <taxon>Eukaryota</taxon>
        <taxon>Viridiplantae</taxon>
        <taxon>Streptophyta</taxon>
        <taxon>Embryophyta</taxon>
        <taxon>Tracheophyta</taxon>
        <taxon>Spermatophyta</taxon>
        <taxon>Magnoliopsida</taxon>
        <taxon>eudicotyledons</taxon>
        <taxon>Gunneridae</taxon>
        <taxon>Pentapetalae</taxon>
        <taxon>asterids</taxon>
        <taxon>lamiids</taxon>
        <taxon>Solanales</taxon>
        <taxon>Solanaceae</taxon>
        <taxon>Solanoideae</taxon>
        <taxon>Solaneae</taxon>
        <taxon>Solanum</taxon>
    </lineage>
</organism>
<accession>A0AAF0V4C2</accession>
<dbReference type="AlphaFoldDB" id="A0AAF0V4C2"/>
<evidence type="ECO:0000313" key="1">
    <source>
        <dbReference type="EMBL" id="WMV58285.1"/>
    </source>
</evidence>